<comment type="caution">
    <text evidence="10">The sequence shown here is derived from an EMBL/GenBank/DDBJ whole genome shotgun (WGS) entry which is preliminary data.</text>
</comment>
<reference evidence="10" key="2">
    <citation type="submission" date="2014-03" db="EMBL/GenBank/DDBJ databases">
        <title>Candidatus Competibacter-lineage genomes retrieved from metagenomes reveal functional metabolic diversity.</title>
        <authorList>
            <person name="McIlroy S.J."/>
            <person name="Albertsen M."/>
            <person name="Andresen E.K."/>
            <person name="Saunders A.M."/>
            <person name="Kristiansen R."/>
            <person name="Stokholm-Bjerregaard M."/>
            <person name="Nielsen K.L."/>
            <person name="Nielsen P.H."/>
        </authorList>
    </citation>
    <scope>NUCLEOTIDE SEQUENCE</scope>
    <source>
        <strain evidence="10">Run_A_D11</strain>
    </source>
</reference>
<dbReference type="STRING" id="1400863.BN873_100020"/>
<evidence type="ECO:0000256" key="8">
    <source>
        <dbReference type="SAM" id="MobiDB-lite"/>
    </source>
</evidence>
<evidence type="ECO:0000256" key="6">
    <source>
        <dbReference type="ARBA" id="ARBA00022840"/>
    </source>
</evidence>
<keyword evidence="4 7" id="KW-0547">Nucleotide-binding</keyword>
<dbReference type="InterPro" id="IPR000719">
    <property type="entry name" value="Prot_kinase_dom"/>
</dbReference>
<evidence type="ECO:0000256" key="2">
    <source>
        <dbReference type="ARBA" id="ARBA00022527"/>
    </source>
</evidence>
<dbReference type="SUPFAM" id="SSF56112">
    <property type="entry name" value="Protein kinase-like (PK-like)"/>
    <property type="match status" value="1"/>
</dbReference>
<dbReference type="PROSITE" id="PS50011">
    <property type="entry name" value="PROTEIN_KINASE_DOM"/>
    <property type="match status" value="1"/>
</dbReference>
<dbReference type="GO" id="GO:0004674">
    <property type="term" value="F:protein serine/threonine kinase activity"/>
    <property type="evidence" value="ECO:0007669"/>
    <property type="project" value="UniProtKB-KW"/>
</dbReference>
<feature type="binding site" evidence="7">
    <location>
        <position position="38"/>
    </location>
    <ligand>
        <name>ATP</name>
        <dbReference type="ChEBI" id="CHEBI:30616"/>
    </ligand>
</feature>
<keyword evidence="11" id="KW-1185">Reference proteome</keyword>
<sequence length="314" mass="35296">METPYIPGYRIEQAIGKGAMSTVFLGVQESLERRVAIKILTPRLAADPAFNKRFVKEARIIGRLGHPNIVTIFDAGSYEELFYIAMEYLEGDTLKERIKAGVTPEEAVKILRQIAQALGCAHQQSCIHRDIKPANIMFRDRETAVLSDFGIAKNLEDKTQLTAVGWRIGTPNYMSPEQSLAKPVDGRSDLYSLGVVFYEMLTGTRPYQGADAFETAMLHVKGPIPTLPDTLRRFQPILDRLLAKKPEDRFANSEELLQAFQQLDARPGSVSGGRIRARTPQPTTTSASSTSGWAQRLQRWLPWLVRLWSPRRPE</sequence>
<dbReference type="PANTHER" id="PTHR43289">
    <property type="entry name" value="MITOGEN-ACTIVATED PROTEIN KINASE KINASE KINASE 20-RELATED"/>
    <property type="match status" value="1"/>
</dbReference>
<feature type="domain" description="Protein kinase" evidence="9">
    <location>
        <begin position="9"/>
        <end position="261"/>
    </location>
</feature>
<dbReference type="PANTHER" id="PTHR43289:SF6">
    <property type="entry name" value="SERINE_THREONINE-PROTEIN KINASE NEKL-3"/>
    <property type="match status" value="1"/>
</dbReference>
<evidence type="ECO:0000256" key="4">
    <source>
        <dbReference type="ARBA" id="ARBA00022741"/>
    </source>
</evidence>
<dbReference type="InterPro" id="IPR017441">
    <property type="entry name" value="Protein_kinase_ATP_BS"/>
</dbReference>
<feature type="region of interest" description="Disordered" evidence="8">
    <location>
        <begin position="267"/>
        <end position="291"/>
    </location>
</feature>
<dbReference type="EMBL" id="CBTJ020000002">
    <property type="protein sequence ID" value="CDI01008.1"/>
    <property type="molecule type" value="Genomic_DNA"/>
</dbReference>
<keyword evidence="6 7" id="KW-0067">ATP-binding</keyword>
<evidence type="ECO:0000256" key="5">
    <source>
        <dbReference type="ARBA" id="ARBA00022777"/>
    </source>
</evidence>
<dbReference type="InterPro" id="IPR008271">
    <property type="entry name" value="Ser/Thr_kinase_AS"/>
</dbReference>
<dbReference type="Gene3D" id="1.10.510.10">
    <property type="entry name" value="Transferase(Phosphotransferase) domain 1"/>
    <property type="match status" value="1"/>
</dbReference>
<evidence type="ECO:0000259" key="9">
    <source>
        <dbReference type="PROSITE" id="PS50011"/>
    </source>
</evidence>
<evidence type="ECO:0000256" key="1">
    <source>
        <dbReference type="ARBA" id="ARBA00012513"/>
    </source>
</evidence>
<dbReference type="InterPro" id="IPR011009">
    <property type="entry name" value="Kinase-like_dom_sf"/>
</dbReference>
<evidence type="ECO:0000313" key="11">
    <source>
        <dbReference type="Proteomes" id="UP000035760"/>
    </source>
</evidence>
<evidence type="ECO:0000256" key="3">
    <source>
        <dbReference type="ARBA" id="ARBA00022679"/>
    </source>
</evidence>
<dbReference type="CDD" id="cd14014">
    <property type="entry name" value="STKc_PknB_like"/>
    <property type="match status" value="1"/>
</dbReference>
<protein>
    <recommendedName>
        <fullName evidence="1">non-specific serine/threonine protein kinase</fullName>
        <ecNumber evidence="1">2.7.11.1</ecNumber>
    </recommendedName>
</protein>
<reference evidence="10" key="1">
    <citation type="submission" date="2013-07" db="EMBL/GenBank/DDBJ databases">
        <authorList>
            <person name="McIlroy S."/>
        </authorList>
    </citation>
    <scope>NUCLEOTIDE SEQUENCE [LARGE SCALE GENOMIC DNA]</scope>
    <source>
        <strain evidence="10">Run_A_D11</strain>
    </source>
</reference>
<dbReference type="PROSITE" id="PS00108">
    <property type="entry name" value="PROTEIN_KINASE_ST"/>
    <property type="match status" value="1"/>
</dbReference>
<dbReference type="Gene3D" id="3.30.200.20">
    <property type="entry name" value="Phosphorylase Kinase, domain 1"/>
    <property type="match status" value="1"/>
</dbReference>
<dbReference type="RefSeq" id="WP_048670138.1">
    <property type="nucleotide sequence ID" value="NZ_CBTJ020000002.1"/>
</dbReference>
<gene>
    <name evidence="10" type="ORF">BN873_100020</name>
</gene>
<dbReference type="EC" id="2.7.11.1" evidence="1"/>
<keyword evidence="2" id="KW-0723">Serine/threonine-protein kinase</keyword>
<name>W6MB06_9GAMM</name>
<dbReference type="PROSITE" id="PS00107">
    <property type="entry name" value="PROTEIN_KINASE_ATP"/>
    <property type="match status" value="1"/>
</dbReference>
<dbReference type="SMART" id="SM00220">
    <property type="entry name" value="S_TKc"/>
    <property type="match status" value="1"/>
</dbReference>
<proteinExistence type="predicted"/>
<dbReference type="Pfam" id="PF00069">
    <property type="entry name" value="Pkinase"/>
    <property type="match status" value="1"/>
</dbReference>
<dbReference type="Proteomes" id="UP000035760">
    <property type="component" value="Unassembled WGS sequence"/>
</dbReference>
<keyword evidence="3" id="KW-0808">Transferase</keyword>
<dbReference type="GO" id="GO:0005524">
    <property type="term" value="F:ATP binding"/>
    <property type="evidence" value="ECO:0007669"/>
    <property type="project" value="UniProtKB-UniRule"/>
</dbReference>
<dbReference type="FunFam" id="1.10.510.10:FF:000021">
    <property type="entry name" value="Serine/threonine protein kinase"/>
    <property type="match status" value="1"/>
</dbReference>
<evidence type="ECO:0000256" key="7">
    <source>
        <dbReference type="PROSITE-ProRule" id="PRU10141"/>
    </source>
</evidence>
<organism evidence="10 11">
    <name type="scientific">Candidatus Competibacter denitrificans Run_A_D11</name>
    <dbReference type="NCBI Taxonomy" id="1400863"/>
    <lineage>
        <taxon>Bacteria</taxon>
        <taxon>Pseudomonadati</taxon>
        <taxon>Pseudomonadota</taxon>
        <taxon>Gammaproteobacteria</taxon>
        <taxon>Candidatus Competibacteraceae</taxon>
        <taxon>Candidatus Competibacter</taxon>
    </lineage>
</organism>
<keyword evidence="5 10" id="KW-0418">Kinase</keyword>
<evidence type="ECO:0000313" key="10">
    <source>
        <dbReference type="EMBL" id="CDI01008.1"/>
    </source>
</evidence>
<dbReference type="OrthoDB" id="9801841at2"/>
<dbReference type="AlphaFoldDB" id="W6MB06"/>
<accession>W6MB06</accession>